<dbReference type="PANTHER" id="PTHR43877">
    <property type="entry name" value="AMINOALKYLPHOSPHONATE N-ACETYLTRANSFERASE-RELATED-RELATED"/>
    <property type="match status" value="1"/>
</dbReference>
<evidence type="ECO:0000256" key="2">
    <source>
        <dbReference type="ARBA" id="ARBA00023315"/>
    </source>
</evidence>
<dbReference type="CDD" id="cd04301">
    <property type="entry name" value="NAT_SF"/>
    <property type="match status" value="1"/>
</dbReference>
<evidence type="ECO:0000256" key="1">
    <source>
        <dbReference type="ARBA" id="ARBA00022679"/>
    </source>
</evidence>
<dbReference type="AlphaFoldDB" id="A0A1G7G072"/>
<dbReference type="InterPro" id="IPR050832">
    <property type="entry name" value="Bact_Acetyltransf"/>
</dbReference>
<dbReference type="EMBL" id="FNBD01000004">
    <property type="protein sequence ID" value="SDE81541.1"/>
    <property type="molecule type" value="Genomic_DNA"/>
</dbReference>
<dbReference type="GO" id="GO:0016747">
    <property type="term" value="F:acyltransferase activity, transferring groups other than amino-acyl groups"/>
    <property type="evidence" value="ECO:0007669"/>
    <property type="project" value="InterPro"/>
</dbReference>
<dbReference type="RefSeq" id="WP_074537983.1">
    <property type="nucleotide sequence ID" value="NZ_FNBD01000004.1"/>
</dbReference>
<proteinExistence type="predicted"/>
<keyword evidence="1 4" id="KW-0808">Transferase</keyword>
<dbReference type="Gene3D" id="3.40.630.30">
    <property type="match status" value="1"/>
</dbReference>
<keyword evidence="5" id="KW-1185">Reference proteome</keyword>
<protein>
    <submittedName>
        <fullName evidence="4">Acetyltransferase (GNAT) family protein</fullName>
    </submittedName>
</protein>
<keyword evidence="2" id="KW-0012">Acyltransferase</keyword>
<evidence type="ECO:0000313" key="5">
    <source>
        <dbReference type="Proteomes" id="UP000182114"/>
    </source>
</evidence>
<feature type="domain" description="N-acetyltransferase" evidence="3">
    <location>
        <begin position="1"/>
        <end position="148"/>
    </location>
</feature>
<dbReference type="PANTHER" id="PTHR43877:SF2">
    <property type="entry name" value="AMINOALKYLPHOSPHONATE N-ACETYLTRANSFERASE-RELATED"/>
    <property type="match status" value="1"/>
</dbReference>
<evidence type="ECO:0000313" key="4">
    <source>
        <dbReference type="EMBL" id="SDE81541.1"/>
    </source>
</evidence>
<accession>A0A1G7G072</accession>
<dbReference type="InterPro" id="IPR000182">
    <property type="entry name" value="GNAT_dom"/>
</dbReference>
<gene>
    <name evidence="4" type="ORF">SAMN04487992_10432</name>
</gene>
<sequence length="148" mass="17075">MTFLRTDASNKDFLKLIEALDAYLKIIDGDEHDFYNQFNGTDHLDNILVVYEDDLAIGCGAIKHFDEATVEIKRMYVKPAYRGKGLASKILKELEQWSRELKYISIILETGTRQVEAVALYHKNKYTTIPNYGPYTDVKNSICFKKIL</sequence>
<name>A0A1G7G072_9FLAO</name>
<organism evidence="4 5">
    <name type="scientific">Cellulophaga baltica</name>
    <dbReference type="NCBI Taxonomy" id="76594"/>
    <lineage>
        <taxon>Bacteria</taxon>
        <taxon>Pseudomonadati</taxon>
        <taxon>Bacteroidota</taxon>
        <taxon>Flavobacteriia</taxon>
        <taxon>Flavobacteriales</taxon>
        <taxon>Flavobacteriaceae</taxon>
        <taxon>Cellulophaga</taxon>
    </lineage>
</organism>
<evidence type="ECO:0000259" key="3">
    <source>
        <dbReference type="PROSITE" id="PS51186"/>
    </source>
</evidence>
<reference evidence="5" key="1">
    <citation type="submission" date="2016-10" db="EMBL/GenBank/DDBJ databases">
        <authorList>
            <person name="Varghese N."/>
            <person name="Submissions S."/>
        </authorList>
    </citation>
    <scope>NUCLEOTIDE SEQUENCE [LARGE SCALE GENOMIC DNA]</scope>
    <source>
        <strain evidence="5">DSM 24729</strain>
    </source>
</reference>
<dbReference type="InterPro" id="IPR016181">
    <property type="entry name" value="Acyl_CoA_acyltransferase"/>
</dbReference>
<dbReference type="SUPFAM" id="SSF55729">
    <property type="entry name" value="Acyl-CoA N-acyltransferases (Nat)"/>
    <property type="match status" value="1"/>
</dbReference>
<dbReference type="eggNOG" id="COG0456">
    <property type="taxonomic scope" value="Bacteria"/>
</dbReference>
<dbReference type="Pfam" id="PF00583">
    <property type="entry name" value="Acetyltransf_1"/>
    <property type="match status" value="1"/>
</dbReference>
<dbReference type="Proteomes" id="UP000182114">
    <property type="component" value="Unassembled WGS sequence"/>
</dbReference>
<dbReference type="PROSITE" id="PS51186">
    <property type="entry name" value="GNAT"/>
    <property type="match status" value="1"/>
</dbReference>